<dbReference type="CDD" id="cd03424">
    <property type="entry name" value="NUDIX_ADPRase_Nudt5_UGPPase_Nudt14"/>
    <property type="match status" value="1"/>
</dbReference>
<dbReference type="Gene3D" id="3.90.79.10">
    <property type="entry name" value="Nucleoside Triphosphate Pyrophosphohydrolase"/>
    <property type="match status" value="1"/>
</dbReference>
<dbReference type="EC" id="3.6.1.13" evidence="8"/>
<feature type="binding site" evidence="4">
    <location>
        <position position="91"/>
    </location>
    <ligand>
        <name>Mg(2+)</name>
        <dbReference type="ChEBI" id="CHEBI:18420"/>
        <label>1</label>
    </ligand>
</feature>
<evidence type="ECO:0000256" key="4">
    <source>
        <dbReference type="PIRSR" id="PIRSR604385-2"/>
    </source>
</evidence>
<dbReference type="PATRIC" id="fig|520767.4.peg.1543"/>
<dbReference type="PRINTS" id="PR00502">
    <property type="entry name" value="NUDIXFAMILY"/>
</dbReference>
<protein>
    <submittedName>
        <fullName evidence="8">ADP-ribose pyrophosphatase</fullName>
        <ecNumber evidence="8">3.6.1.13</ecNumber>
    </submittedName>
</protein>
<dbReference type="InterPro" id="IPR000086">
    <property type="entry name" value="NUDIX_hydrolase_dom"/>
</dbReference>
<dbReference type="PROSITE" id="PS00893">
    <property type="entry name" value="NUDIX_BOX"/>
    <property type="match status" value="1"/>
</dbReference>
<proteinExistence type="inferred from homology"/>
<gene>
    <name evidence="8" type="primary">nudF</name>
    <name evidence="8" type="ORF">ATZ99_14390</name>
</gene>
<dbReference type="GO" id="GO:0047631">
    <property type="term" value="F:ADP-ribose diphosphatase activity"/>
    <property type="evidence" value="ECO:0007669"/>
    <property type="project" value="UniProtKB-EC"/>
</dbReference>
<dbReference type="SUPFAM" id="SSF55811">
    <property type="entry name" value="Nudix"/>
    <property type="match status" value="1"/>
</dbReference>
<dbReference type="EMBL" id="LOHZ01000032">
    <property type="protein sequence ID" value="KYO65801.1"/>
    <property type="molecule type" value="Genomic_DNA"/>
</dbReference>
<dbReference type="NCBIfam" id="TIGR00052">
    <property type="entry name" value="nudix-type nucleoside diphosphatase, YffH/AdpP family"/>
    <property type="match status" value="1"/>
</dbReference>
<evidence type="ECO:0000256" key="5">
    <source>
        <dbReference type="PIRSR" id="PIRSR604385-3"/>
    </source>
</evidence>
<feature type="short sequence motif" description="Nudix box" evidence="5">
    <location>
        <begin position="76"/>
        <end position="98"/>
    </location>
</feature>
<comment type="cofactor">
    <cofactor evidence="1 4">
        <name>Mg(2+)</name>
        <dbReference type="ChEBI" id="CHEBI:18420"/>
    </cofactor>
</comment>
<reference evidence="8 9" key="1">
    <citation type="submission" date="2015-12" db="EMBL/GenBank/DDBJ databases">
        <title>Draft genome of Thermovenabulum gondwanense isolated from a red thermophilic microbial mat colonisisng an outflow channel of a bore well.</title>
        <authorList>
            <person name="Patel B.K."/>
        </authorList>
    </citation>
    <scope>NUCLEOTIDE SEQUENCE [LARGE SCALE GENOMIC DNA]</scope>
    <source>
        <strain evidence="8 9">R270</strain>
    </source>
</reference>
<organism evidence="8 9">
    <name type="scientific">Thermovenabulum gondwanense</name>
    <dbReference type="NCBI Taxonomy" id="520767"/>
    <lineage>
        <taxon>Bacteria</taxon>
        <taxon>Bacillati</taxon>
        <taxon>Bacillota</taxon>
        <taxon>Clostridia</taxon>
        <taxon>Thermosediminibacterales</taxon>
        <taxon>Thermosediminibacteraceae</taxon>
        <taxon>Thermovenabulum</taxon>
    </lineage>
</organism>
<dbReference type="GO" id="GO:0046872">
    <property type="term" value="F:metal ion binding"/>
    <property type="evidence" value="ECO:0007669"/>
    <property type="project" value="UniProtKB-KW"/>
</dbReference>
<comment type="similarity">
    <text evidence="6">Belongs to the Nudix hydrolase family.</text>
</comment>
<dbReference type="GO" id="GO:0005829">
    <property type="term" value="C:cytosol"/>
    <property type="evidence" value="ECO:0007669"/>
    <property type="project" value="TreeGrafter"/>
</dbReference>
<keyword evidence="3 6" id="KW-0378">Hydrolase</keyword>
<accession>A0A161PU57</accession>
<feature type="binding site" evidence="4">
    <location>
        <position position="139"/>
    </location>
    <ligand>
        <name>Mg(2+)</name>
        <dbReference type="ChEBI" id="CHEBI:18420"/>
        <label>1</label>
    </ligand>
</feature>
<keyword evidence="4" id="KW-0479">Metal-binding</keyword>
<evidence type="ECO:0000256" key="2">
    <source>
        <dbReference type="ARBA" id="ARBA00011738"/>
    </source>
</evidence>
<dbReference type="OrthoDB" id="9806150at2"/>
<dbReference type="InterPro" id="IPR004385">
    <property type="entry name" value="NDP_pyrophosphatase"/>
</dbReference>
<dbReference type="InterPro" id="IPR020476">
    <property type="entry name" value="Nudix_hydrolase"/>
</dbReference>
<dbReference type="Proteomes" id="UP000075737">
    <property type="component" value="Unassembled WGS sequence"/>
</dbReference>
<dbReference type="PANTHER" id="PTHR11839">
    <property type="entry name" value="UDP/ADP-SUGAR PYROPHOSPHATASE"/>
    <property type="match status" value="1"/>
</dbReference>
<feature type="binding site" evidence="4">
    <location>
        <position position="95"/>
    </location>
    <ligand>
        <name>Mg(2+)</name>
        <dbReference type="ChEBI" id="CHEBI:18420"/>
        <label>1</label>
    </ligand>
</feature>
<dbReference type="Pfam" id="PF00293">
    <property type="entry name" value="NUDIX"/>
    <property type="match status" value="1"/>
</dbReference>
<evidence type="ECO:0000256" key="6">
    <source>
        <dbReference type="RuleBase" id="RU003476"/>
    </source>
</evidence>
<dbReference type="PROSITE" id="PS51462">
    <property type="entry name" value="NUDIX"/>
    <property type="match status" value="1"/>
</dbReference>
<dbReference type="InterPro" id="IPR015797">
    <property type="entry name" value="NUDIX_hydrolase-like_dom_sf"/>
</dbReference>
<dbReference type="RefSeq" id="WP_068748559.1">
    <property type="nucleotide sequence ID" value="NZ_LOHZ01000032.1"/>
</dbReference>
<dbReference type="GO" id="GO:0019693">
    <property type="term" value="P:ribose phosphate metabolic process"/>
    <property type="evidence" value="ECO:0007669"/>
    <property type="project" value="TreeGrafter"/>
</dbReference>
<keyword evidence="4" id="KW-0460">Magnesium</keyword>
<dbReference type="GO" id="GO:0006753">
    <property type="term" value="P:nucleoside phosphate metabolic process"/>
    <property type="evidence" value="ECO:0007669"/>
    <property type="project" value="TreeGrafter"/>
</dbReference>
<evidence type="ECO:0000256" key="3">
    <source>
        <dbReference type="ARBA" id="ARBA00022801"/>
    </source>
</evidence>
<evidence type="ECO:0000256" key="1">
    <source>
        <dbReference type="ARBA" id="ARBA00001946"/>
    </source>
</evidence>
<dbReference type="FunFam" id="3.90.79.10:FF:000024">
    <property type="entry name" value="ADP-ribose pyrophosphatase"/>
    <property type="match status" value="1"/>
</dbReference>
<dbReference type="STRING" id="520767.ATZ99_14390"/>
<name>A0A161PU57_9FIRM</name>
<sequence length="181" mass="20676">MEFFEETIDSKKVYQGKIINLKIERVKLPNGKESTREIVEHPGAVAIVPVNEKNEVIMVRQFRKAVDKVLLEIPAGKIEKNEDVEECAQRELMEETGYRSRKLVFLADFYTSPGFSDERMYLFLAKDLFEAKGTLDEDEMISVEKIPLTEAVLRAYRGEIKDGKTLAGLLLAEKFLSEGKL</sequence>
<dbReference type="PANTHER" id="PTHR11839:SF18">
    <property type="entry name" value="NUDIX HYDROLASE DOMAIN-CONTAINING PROTEIN"/>
    <property type="match status" value="1"/>
</dbReference>
<evidence type="ECO:0000259" key="7">
    <source>
        <dbReference type="PROSITE" id="PS51462"/>
    </source>
</evidence>
<dbReference type="AlphaFoldDB" id="A0A161PU57"/>
<evidence type="ECO:0000313" key="9">
    <source>
        <dbReference type="Proteomes" id="UP000075737"/>
    </source>
</evidence>
<evidence type="ECO:0000313" key="8">
    <source>
        <dbReference type="EMBL" id="KYO65801.1"/>
    </source>
</evidence>
<comment type="subunit">
    <text evidence="2">Homodimer.</text>
</comment>
<comment type="caution">
    <text evidence="8">The sequence shown here is derived from an EMBL/GenBank/DDBJ whole genome shotgun (WGS) entry which is preliminary data.</text>
</comment>
<keyword evidence="9" id="KW-1185">Reference proteome</keyword>
<dbReference type="InterPro" id="IPR020084">
    <property type="entry name" value="NUDIX_hydrolase_CS"/>
</dbReference>
<feature type="domain" description="Nudix hydrolase" evidence="7">
    <location>
        <begin position="40"/>
        <end position="173"/>
    </location>
</feature>
<feature type="binding site" evidence="4">
    <location>
        <position position="75"/>
    </location>
    <ligand>
        <name>Mg(2+)</name>
        <dbReference type="ChEBI" id="CHEBI:18420"/>
        <label>1</label>
    </ligand>
</feature>